<feature type="compositionally biased region" description="Basic residues" evidence="1">
    <location>
        <begin position="1"/>
        <end position="10"/>
    </location>
</feature>
<reference evidence="2" key="1">
    <citation type="submission" date="2022-03" db="EMBL/GenBank/DDBJ databases">
        <authorList>
            <person name="Martin H S."/>
        </authorList>
    </citation>
    <scope>NUCLEOTIDE SEQUENCE</scope>
</reference>
<proteinExistence type="predicted"/>
<dbReference type="EMBL" id="OW152819">
    <property type="protein sequence ID" value="CAH2073259.1"/>
    <property type="molecule type" value="Genomic_DNA"/>
</dbReference>
<evidence type="ECO:0000313" key="3">
    <source>
        <dbReference type="Proteomes" id="UP000837857"/>
    </source>
</evidence>
<feature type="compositionally biased region" description="Basic and acidic residues" evidence="1">
    <location>
        <begin position="84"/>
        <end position="93"/>
    </location>
</feature>
<protein>
    <submittedName>
        <fullName evidence="2">Uncharacterized protein</fullName>
    </submittedName>
</protein>
<feature type="non-terminal residue" evidence="2">
    <location>
        <position position="93"/>
    </location>
</feature>
<sequence length="93" mass="10414">MPRSPRRSRGVGRGDPNHRRLADSRHRAQAAARREPTGVYRKGPDYVANKSRTNTTRGLRDEARISSNGPEFCRQSRQLSGAPIDRRASGCNK</sequence>
<feature type="compositionally biased region" description="Polar residues" evidence="1">
    <location>
        <begin position="65"/>
        <end position="79"/>
    </location>
</feature>
<gene>
    <name evidence="2" type="ORF">IPOD504_LOCUS15555</name>
</gene>
<organism evidence="2 3">
    <name type="scientific">Iphiclides podalirius</name>
    <name type="common">scarce swallowtail</name>
    <dbReference type="NCBI Taxonomy" id="110791"/>
    <lineage>
        <taxon>Eukaryota</taxon>
        <taxon>Metazoa</taxon>
        <taxon>Ecdysozoa</taxon>
        <taxon>Arthropoda</taxon>
        <taxon>Hexapoda</taxon>
        <taxon>Insecta</taxon>
        <taxon>Pterygota</taxon>
        <taxon>Neoptera</taxon>
        <taxon>Endopterygota</taxon>
        <taxon>Lepidoptera</taxon>
        <taxon>Glossata</taxon>
        <taxon>Ditrysia</taxon>
        <taxon>Papilionoidea</taxon>
        <taxon>Papilionidae</taxon>
        <taxon>Papilioninae</taxon>
        <taxon>Iphiclides</taxon>
    </lineage>
</organism>
<keyword evidence="3" id="KW-1185">Reference proteome</keyword>
<name>A0ABN8J002_9NEOP</name>
<accession>A0ABN8J002</accession>
<feature type="compositionally biased region" description="Basic and acidic residues" evidence="1">
    <location>
        <begin position="15"/>
        <end position="36"/>
    </location>
</feature>
<feature type="region of interest" description="Disordered" evidence="1">
    <location>
        <begin position="1"/>
        <end position="93"/>
    </location>
</feature>
<evidence type="ECO:0000256" key="1">
    <source>
        <dbReference type="SAM" id="MobiDB-lite"/>
    </source>
</evidence>
<evidence type="ECO:0000313" key="2">
    <source>
        <dbReference type="EMBL" id="CAH2073259.1"/>
    </source>
</evidence>
<dbReference type="Proteomes" id="UP000837857">
    <property type="component" value="Chromosome 7"/>
</dbReference>